<dbReference type="RefSeq" id="WP_194034985.1">
    <property type="nucleotide sequence ID" value="NZ_CP063657.1"/>
</dbReference>
<proteinExistence type="predicted"/>
<dbReference type="InterPro" id="IPR034756">
    <property type="entry name" value="T2SSM_b"/>
</dbReference>
<dbReference type="Pfam" id="PF10741">
    <property type="entry name" value="T2SSM_b"/>
    <property type="match status" value="1"/>
</dbReference>
<dbReference type="NCBIfam" id="NF040576">
    <property type="entry name" value="T2SS_GspM_XpsM"/>
    <property type="match status" value="1"/>
</dbReference>
<protein>
    <submittedName>
        <fullName evidence="2">General secretion pathway protein GspM</fullName>
    </submittedName>
</protein>
<keyword evidence="1" id="KW-0812">Transmembrane</keyword>
<feature type="transmembrane region" description="Helical" evidence="1">
    <location>
        <begin position="20"/>
        <end position="39"/>
    </location>
</feature>
<reference evidence="2 3" key="1">
    <citation type="submission" date="2020-10" db="EMBL/GenBank/DDBJ databases">
        <title>complete genome sequencing of Lysobacter sp. H23M41.</title>
        <authorList>
            <person name="Bae J.-W."/>
            <person name="Lee S.-Y."/>
        </authorList>
    </citation>
    <scope>NUCLEOTIDE SEQUENCE [LARGE SCALE GENOMIC DNA]</scope>
    <source>
        <strain evidence="2 3">H23M41</strain>
    </source>
</reference>
<name>A0A7S6ULH5_9GAMM</name>
<organism evidence="2 3">
    <name type="scientific">Novilysobacter avium</name>
    <dbReference type="NCBI Taxonomy" id="2781023"/>
    <lineage>
        <taxon>Bacteria</taxon>
        <taxon>Pseudomonadati</taxon>
        <taxon>Pseudomonadota</taxon>
        <taxon>Gammaproteobacteria</taxon>
        <taxon>Lysobacterales</taxon>
        <taxon>Lysobacteraceae</taxon>
        <taxon>Novilysobacter</taxon>
    </lineage>
</organism>
<accession>A0A7S6ULH5</accession>
<evidence type="ECO:0000313" key="2">
    <source>
        <dbReference type="EMBL" id="QOW22455.1"/>
    </source>
</evidence>
<keyword evidence="3" id="KW-1185">Reference proteome</keyword>
<keyword evidence="1" id="KW-0472">Membrane</keyword>
<dbReference type="EMBL" id="CP063657">
    <property type="protein sequence ID" value="QOW22455.1"/>
    <property type="molecule type" value="Genomic_DNA"/>
</dbReference>
<evidence type="ECO:0000313" key="3">
    <source>
        <dbReference type="Proteomes" id="UP000593932"/>
    </source>
</evidence>
<gene>
    <name evidence="2" type="ORF">INQ42_02290</name>
</gene>
<keyword evidence="1" id="KW-1133">Transmembrane helix</keyword>
<dbReference type="Proteomes" id="UP000593932">
    <property type="component" value="Chromosome"/>
</dbReference>
<sequence>MRLHNPVAEAPTRRDRWLAAGLLLLVLAFAYGVLVHPWWTVPMREADARIESLQQRELRLRMQLQQAPQVAERLHQLRQQQEGVPGFLPEANPELATASLIQRLETVVAEASPGNRSCAITNRSPLDSDNRQSYRRVVAQVRLRCGTPELSRVLYLLESGSPRLFVDNLNILTQAAYLSSREATGSGGLDVSFDLQGYLLPLEAPPPAGVTDAR</sequence>
<evidence type="ECO:0000256" key="1">
    <source>
        <dbReference type="SAM" id="Phobius"/>
    </source>
</evidence>